<comment type="caution">
    <text evidence="1">The sequence shown here is derived from an EMBL/GenBank/DDBJ whole genome shotgun (WGS) entry which is preliminary data.</text>
</comment>
<evidence type="ECO:0000313" key="2">
    <source>
        <dbReference type="Proteomes" id="UP000317010"/>
    </source>
</evidence>
<protein>
    <submittedName>
        <fullName evidence="1">Uncharacterized protein</fullName>
    </submittedName>
</protein>
<organism evidence="1 2">
    <name type="scientific">Mucilaginibacter frigoritolerans</name>
    <dbReference type="NCBI Taxonomy" id="652788"/>
    <lineage>
        <taxon>Bacteria</taxon>
        <taxon>Pseudomonadati</taxon>
        <taxon>Bacteroidota</taxon>
        <taxon>Sphingobacteriia</taxon>
        <taxon>Sphingobacteriales</taxon>
        <taxon>Sphingobacteriaceae</taxon>
        <taxon>Mucilaginibacter</taxon>
    </lineage>
</organism>
<name>A0A562TNA3_9SPHI</name>
<reference evidence="1 2" key="1">
    <citation type="submission" date="2019-07" db="EMBL/GenBank/DDBJ databases">
        <title>Genomic Encyclopedia of Archaeal and Bacterial Type Strains, Phase II (KMG-II): from individual species to whole genera.</title>
        <authorList>
            <person name="Goeker M."/>
        </authorList>
    </citation>
    <scope>NUCLEOTIDE SEQUENCE [LARGE SCALE GENOMIC DNA]</scope>
    <source>
        <strain evidence="1 2">ATCC BAA-1854</strain>
    </source>
</reference>
<evidence type="ECO:0000313" key="1">
    <source>
        <dbReference type="EMBL" id="TWI95025.1"/>
    </source>
</evidence>
<keyword evidence="2" id="KW-1185">Reference proteome</keyword>
<dbReference type="Proteomes" id="UP000317010">
    <property type="component" value="Unassembled WGS sequence"/>
</dbReference>
<dbReference type="AlphaFoldDB" id="A0A562TNA3"/>
<proteinExistence type="predicted"/>
<gene>
    <name evidence="1" type="ORF">JN11_04454</name>
</gene>
<accession>A0A562TNA3</accession>
<sequence length="79" mass="9304">MATNEAEKFDEDVDARLSDIEEEFGFSLIRKDKADFTRIREAINETAELMKQGRFPPVQAYRGCCTTKRIFFDNIMLRY</sequence>
<dbReference type="EMBL" id="VLLI01000017">
    <property type="protein sequence ID" value="TWI95025.1"/>
    <property type="molecule type" value="Genomic_DNA"/>
</dbReference>
<dbReference type="RefSeq" id="WP_144916161.1">
    <property type="nucleotide sequence ID" value="NZ_VLLI01000017.1"/>
</dbReference>